<feature type="transmembrane region" description="Helical" evidence="7">
    <location>
        <begin position="26"/>
        <end position="52"/>
    </location>
</feature>
<comment type="subcellular location">
    <subcellularLocation>
        <location evidence="1">Cell membrane</location>
        <topology evidence="1">Multi-pass membrane protein</topology>
    </subcellularLocation>
</comment>
<evidence type="ECO:0000313" key="8">
    <source>
        <dbReference type="EMBL" id="EKB46779.1"/>
    </source>
</evidence>
<evidence type="ECO:0000256" key="6">
    <source>
        <dbReference type="ARBA" id="ARBA00023136"/>
    </source>
</evidence>
<feature type="transmembrane region" description="Helical" evidence="7">
    <location>
        <begin position="303"/>
        <end position="320"/>
    </location>
</feature>
<feature type="transmembrane region" description="Helical" evidence="7">
    <location>
        <begin position="268"/>
        <end position="291"/>
    </location>
</feature>
<dbReference type="PANTHER" id="PTHR30250:SF10">
    <property type="entry name" value="LIPOPOLYSACCHARIDE BIOSYNTHESIS PROTEIN WZXC"/>
    <property type="match status" value="1"/>
</dbReference>
<reference evidence="8 9" key="1">
    <citation type="journal article" date="2012" name="J. Bacteriol.">
        <title>Draft Genome Sequence of Bacillus isronensis Strain B3W22, Isolated from the Upper Atmosphere.</title>
        <authorList>
            <person name="Shivaji S."/>
            <person name="Ara S."/>
            <person name="Singh S.K."/>
            <person name="Bandi S."/>
            <person name="Singh A."/>
            <person name="Pinnaka A.K."/>
        </authorList>
    </citation>
    <scope>NUCLEOTIDE SEQUENCE [LARGE SCALE GENOMIC DNA]</scope>
    <source>
        <strain evidence="8 9">B3W22</strain>
    </source>
</reference>
<feature type="transmembrane region" description="Helical" evidence="7">
    <location>
        <begin position="158"/>
        <end position="178"/>
    </location>
</feature>
<feature type="transmembrane region" description="Helical" evidence="7">
    <location>
        <begin position="427"/>
        <end position="445"/>
    </location>
</feature>
<evidence type="ECO:0000256" key="5">
    <source>
        <dbReference type="ARBA" id="ARBA00022989"/>
    </source>
</evidence>
<dbReference type="InterPro" id="IPR050833">
    <property type="entry name" value="Poly_Biosynth_Transport"/>
</dbReference>
<dbReference type="Proteomes" id="UP000004738">
    <property type="component" value="Unassembled WGS sequence"/>
</dbReference>
<dbReference type="EMBL" id="AMCK01000001">
    <property type="protein sequence ID" value="EKB46779.1"/>
    <property type="molecule type" value="Genomic_DNA"/>
</dbReference>
<dbReference type="GO" id="GO:0005886">
    <property type="term" value="C:plasma membrane"/>
    <property type="evidence" value="ECO:0007669"/>
    <property type="project" value="UniProtKB-SubCell"/>
</dbReference>
<organism evidence="8 9">
    <name type="scientific">Solibacillus isronensis B3W22</name>
    <dbReference type="NCBI Taxonomy" id="1224748"/>
    <lineage>
        <taxon>Bacteria</taxon>
        <taxon>Bacillati</taxon>
        <taxon>Bacillota</taxon>
        <taxon>Bacilli</taxon>
        <taxon>Bacillales</taxon>
        <taxon>Caryophanaceae</taxon>
        <taxon>Solibacillus</taxon>
    </lineage>
</organism>
<sequence>MEFSGEQGIQLLVLVILTRLLLPEDFGLIVLVTIFISVATVITQSGFNTALIQKKTMDEADLSSVFYVNLLISTILYFILFMIAPFLASFFEHPQLTLIIRLLSLSLILRALHSIQNVIIIRNMQFKKLFTCSIGGVILSGIIGILMAYTGFGVWSLVVQQLVNNLVYTITIVFIVAWRPRLIFSIGKLRGLFSYGWKILVSSLIDSIYLNISNLIIGKMFSPAILGFYNRGEQIPGLLVSNINGSIQSVLFPALSTQQENKKRVKEMVRRAMVTSAFIIFPMMIGLAVIAETLVKIVLTEKWMPVVPFLQIFCFIYILWPIRTANLQAINALGRSDIYLKLEIAKKMLGIVILTIALQHGIYAIVMGMFITNFLSLFIDAYPNSILLDYRLIEQFFDVFPSLFISLIMGVTVLSIKLLGFTNITTLIMQIFVGFIFYIILAKVFKLEPYTYLIEIIKGILINNKKARNKQIYE</sequence>
<dbReference type="Pfam" id="PF13440">
    <property type="entry name" value="Polysacc_synt_3"/>
    <property type="match status" value="1"/>
</dbReference>
<protein>
    <submittedName>
        <fullName evidence="8">Lipopolysaccharide biosynthesis protein wzxC</fullName>
    </submittedName>
</protein>
<dbReference type="CDD" id="cd13127">
    <property type="entry name" value="MATE_tuaB_like"/>
    <property type="match status" value="1"/>
</dbReference>
<feature type="transmembrane region" description="Helical" evidence="7">
    <location>
        <begin position="99"/>
        <end position="120"/>
    </location>
</feature>
<keyword evidence="5 7" id="KW-1133">Transmembrane helix</keyword>
<gene>
    <name evidence="8" type="primary">wzxC</name>
    <name evidence="8" type="ORF">B857_00068</name>
</gene>
<feature type="transmembrane region" description="Helical" evidence="7">
    <location>
        <begin position="399"/>
        <end position="420"/>
    </location>
</feature>
<comment type="similarity">
    <text evidence="2">Belongs to the polysaccharide synthase family.</text>
</comment>
<evidence type="ECO:0000256" key="1">
    <source>
        <dbReference type="ARBA" id="ARBA00004651"/>
    </source>
</evidence>
<evidence type="ECO:0000256" key="4">
    <source>
        <dbReference type="ARBA" id="ARBA00022692"/>
    </source>
</evidence>
<keyword evidence="4 7" id="KW-0812">Transmembrane</keyword>
<feature type="transmembrane region" description="Helical" evidence="7">
    <location>
        <begin position="132"/>
        <end position="152"/>
    </location>
</feature>
<keyword evidence="9" id="KW-1185">Reference proteome</keyword>
<proteinExistence type="inferred from homology"/>
<keyword evidence="6 7" id="KW-0472">Membrane</keyword>
<name>K1LRL6_9BACL</name>
<comment type="caution">
    <text evidence="8">The sequence shown here is derived from an EMBL/GenBank/DDBJ whole genome shotgun (WGS) entry which is preliminary data.</text>
</comment>
<accession>K1LRL6</accession>
<evidence type="ECO:0000313" key="9">
    <source>
        <dbReference type="Proteomes" id="UP000004738"/>
    </source>
</evidence>
<evidence type="ECO:0000256" key="7">
    <source>
        <dbReference type="SAM" id="Phobius"/>
    </source>
</evidence>
<dbReference type="PATRIC" id="fig|1224748.3.peg.68"/>
<evidence type="ECO:0000256" key="3">
    <source>
        <dbReference type="ARBA" id="ARBA00022475"/>
    </source>
</evidence>
<evidence type="ECO:0000256" key="2">
    <source>
        <dbReference type="ARBA" id="ARBA00007430"/>
    </source>
</evidence>
<keyword evidence="3" id="KW-1003">Cell membrane</keyword>
<feature type="transmembrane region" description="Helical" evidence="7">
    <location>
        <begin position="64"/>
        <end position="87"/>
    </location>
</feature>
<dbReference type="PANTHER" id="PTHR30250">
    <property type="entry name" value="PST FAMILY PREDICTED COLANIC ACID TRANSPORTER"/>
    <property type="match status" value="1"/>
</dbReference>
<dbReference type="AlphaFoldDB" id="K1LRL6"/>
<feature type="transmembrane region" description="Helical" evidence="7">
    <location>
        <begin position="349"/>
        <end position="379"/>
    </location>
</feature>